<accession>A0A363NQ20</accession>
<reference evidence="7 8" key="1">
    <citation type="submission" date="2018-04" db="EMBL/GenBank/DDBJ databases">
        <title>Sphingobacterium sp. M46 Genome.</title>
        <authorList>
            <person name="Cheng J."/>
            <person name="Li Y."/>
        </authorList>
    </citation>
    <scope>NUCLEOTIDE SEQUENCE [LARGE SCALE GENOMIC DNA]</scope>
    <source>
        <strain evidence="7 8">M46</strain>
    </source>
</reference>
<keyword evidence="2 5" id="KW-0812">Transmembrane</keyword>
<comment type="subcellular location">
    <subcellularLocation>
        <location evidence="1">Endomembrane system</location>
        <topology evidence="1">Multi-pass membrane protein</topology>
    </subcellularLocation>
</comment>
<gene>
    <name evidence="7" type="ORF">DCO56_18385</name>
</gene>
<protein>
    <recommendedName>
        <fullName evidence="6">HTTM-like domain-containing protein</fullName>
    </recommendedName>
</protein>
<dbReference type="Proteomes" id="UP000250831">
    <property type="component" value="Unassembled WGS sequence"/>
</dbReference>
<feature type="transmembrane region" description="Helical" evidence="5">
    <location>
        <begin position="209"/>
        <end position="231"/>
    </location>
</feature>
<keyword evidence="8" id="KW-1185">Reference proteome</keyword>
<dbReference type="EMBL" id="QCXX01000005">
    <property type="protein sequence ID" value="PUV22892.1"/>
    <property type="molecule type" value="Genomic_DNA"/>
</dbReference>
<evidence type="ECO:0000256" key="1">
    <source>
        <dbReference type="ARBA" id="ARBA00004127"/>
    </source>
</evidence>
<feature type="transmembrane region" description="Helical" evidence="5">
    <location>
        <begin position="78"/>
        <end position="95"/>
    </location>
</feature>
<feature type="transmembrane region" description="Helical" evidence="5">
    <location>
        <begin position="243"/>
        <end position="266"/>
    </location>
</feature>
<evidence type="ECO:0000256" key="4">
    <source>
        <dbReference type="ARBA" id="ARBA00023136"/>
    </source>
</evidence>
<feature type="transmembrane region" description="Helical" evidence="5">
    <location>
        <begin position="158"/>
        <end position="177"/>
    </location>
</feature>
<proteinExistence type="predicted"/>
<sequence>MNKEEQLSADTILPIMSSGLGLLLAIDMWRLWPDLSMLFGQGTFLDEHSISSQQRPDTLSIHTLIANLPECTLASLEWIHFFGLLYIICGLALFFDHYRKVAMPGLIILHYLFFIANYTWSYGADYLAQTGLFFSVIFCFFRSRWLPNEKWAALGTKLFRWQLTFVYFFAGLGKAIGSSWWNGEAVWKAIQQPLSPALFTIPQSAQQFATIWAGLGIATLLLELGYGLLWIKGRVRLYISTGIILMHLGIALTMGLIHFSCLMIWYNLCAWDHPLLHRIAKPIIKPLETTEPTLQVRMATADLDTREGGNNKHVK</sequence>
<organism evidence="7 8">
    <name type="scientific">Sphingobacterium athyrii</name>
    <dbReference type="NCBI Taxonomy" id="2152717"/>
    <lineage>
        <taxon>Bacteria</taxon>
        <taxon>Pseudomonadati</taxon>
        <taxon>Bacteroidota</taxon>
        <taxon>Sphingobacteriia</taxon>
        <taxon>Sphingobacteriales</taxon>
        <taxon>Sphingobacteriaceae</taxon>
        <taxon>Sphingobacterium</taxon>
    </lineage>
</organism>
<dbReference type="SMART" id="SM00752">
    <property type="entry name" value="HTTM"/>
    <property type="match status" value="1"/>
</dbReference>
<keyword evidence="3 5" id="KW-1133">Transmembrane helix</keyword>
<evidence type="ECO:0000313" key="8">
    <source>
        <dbReference type="Proteomes" id="UP000250831"/>
    </source>
</evidence>
<name>A0A363NQ20_9SPHI</name>
<dbReference type="GO" id="GO:0012505">
    <property type="term" value="C:endomembrane system"/>
    <property type="evidence" value="ECO:0007669"/>
    <property type="project" value="UniProtKB-SubCell"/>
</dbReference>
<evidence type="ECO:0000256" key="5">
    <source>
        <dbReference type="SAM" id="Phobius"/>
    </source>
</evidence>
<evidence type="ECO:0000313" key="7">
    <source>
        <dbReference type="EMBL" id="PUV22892.1"/>
    </source>
</evidence>
<feature type="transmembrane region" description="Helical" evidence="5">
    <location>
        <begin position="12"/>
        <end position="32"/>
    </location>
</feature>
<feature type="transmembrane region" description="Helical" evidence="5">
    <location>
        <begin position="102"/>
        <end position="120"/>
    </location>
</feature>
<comment type="caution">
    <text evidence="7">The sequence shown here is derived from an EMBL/GenBank/DDBJ whole genome shotgun (WGS) entry which is preliminary data.</text>
</comment>
<evidence type="ECO:0000256" key="3">
    <source>
        <dbReference type="ARBA" id="ARBA00022989"/>
    </source>
</evidence>
<evidence type="ECO:0000259" key="6">
    <source>
        <dbReference type="SMART" id="SM00752"/>
    </source>
</evidence>
<keyword evidence="4 5" id="KW-0472">Membrane</keyword>
<dbReference type="InterPro" id="IPR011020">
    <property type="entry name" value="HTTM-like"/>
</dbReference>
<evidence type="ECO:0000256" key="2">
    <source>
        <dbReference type="ARBA" id="ARBA00022692"/>
    </source>
</evidence>
<feature type="domain" description="HTTM-like" evidence="6">
    <location>
        <begin position="4"/>
        <end position="272"/>
    </location>
</feature>
<feature type="transmembrane region" description="Helical" evidence="5">
    <location>
        <begin position="126"/>
        <end position="146"/>
    </location>
</feature>
<dbReference type="AlphaFoldDB" id="A0A363NQ20"/>